<evidence type="ECO:0000256" key="1">
    <source>
        <dbReference type="PROSITE-ProRule" id="PRU00047"/>
    </source>
</evidence>
<dbReference type="AlphaFoldDB" id="A0A833QYL0"/>
<reference evidence="4" key="1">
    <citation type="submission" date="2020-01" db="EMBL/GenBank/DDBJ databases">
        <title>Genome sequence of Kobresia littledalei, the first chromosome-level genome in the family Cyperaceae.</title>
        <authorList>
            <person name="Qu G."/>
        </authorList>
    </citation>
    <scope>NUCLEOTIDE SEQUENCE</scope>
    <source>
        <strain evidence="4">C.B.Clarke</strain>
        <tissue evidence="4">Leaf</tissue>
    </source>
</reference>
<dbReference type="GO" id="GO:0008270">
    <property type="term" value="F:zinc ion binding"/>
    <property type="evidence" value="ECO:0007669"/>
    <property type="project" value="UniProtKB-KW"/>
</dbReference>
<dbReference type="OrthoDB" id="427960at2759"/>
<dbReference type="GO" id="GO:0003676">
    <property type="term" value="F:nucleic acid binding"/>
    <property type="evidence" value="ECO:0007669"/>
    <property type="project" value="InterPro"/>
</dbReference>
<keyword evidence="5" id="KW-1185">Reference proteome</keyword>
<feature type="compositionally biased region" description="Polar residues" evidence="2">
    <location>
        <begin position="212"/>
        <end position="224"/>
    </location>
</feature>
<dbReference type="SUPFAM" id="SSF57756">
    <property type="entry name" value="Retrovirus zinc finger-like domains"/>
    <property type="match status" value="1"/>
</dbReference>
<dbReference type="EMBL" id="SWLB01000005">
    <property type="protein sequence ID" value="KAF3338480.1"/>
    <property type="molecule type" value="Genomic_DNA"/>
</dbReference>
<dbReference type="Proteomes" id="UP000623129">
    <property type="component" value="Unassembled WGS sequence"/>
</dbReference>
<dbReference type="PROSITE" id="PS50158">
    <property type="entry name" value="ZF_CCHC"/>
    <property type="match status" value="1"/>
</dbReference>
<dbReference type="Gene3D" id="4.10.60.10">
    <property type="entry name" value="Zinc finger, CCHC-type"/>
    <property type="match status" value="1"/>
</dbReference>
<feature type="region of interest" description="Disordered" evidence="2">
    <location>
        <begin position="1"/>
        <end position="43"/>
    </location>
</feature>
<feature type="compositionally biased region" description="Gly residues" evidence="2">
    <location>
        <begin position="487"/>
        <end position="499"/>
    </location>
</feature>
<keyword evidence="1" id="KW-0479">Metal-binding</keyword>
<keyword evidence="1" id="KW-0863">Zinc-finger</keyword>
<organism evidence="4 5">
    <name type="scientific">Carex littledalei</name>
    <dbReference type="NCBI Taxonomy" id="544730"/>
    <lineage>
        <taxon>Eukaryota</taxon>
        <taxon>Viridiplantae</taxon>
        <taxon>Streptophyta</taxon>
        <taxon>Embryophyta</taxon>
        <taxon>Tracheophyta</taxon>
        <taxon>Spermatophyta</taxon>
        <taxon>Magnoliopsida</taxon>
        <taxon>Liliopsida</taxon>
        <taxon>Poales</taxon>
        <taxon>Cyperaceae</taxon>
        <taxon>Cyperoideae</taxon>
        <taxon>Cariceae</taxon>
        <taxon>Carex</taxon>
        <taxon>Carex subgen. Euthyceras</taxon>
    </lineage>
</organism>
<dbReference type="InterPro" id="IPR001878">
    <property type="entry name" value="Znf_CCHC"/>
</dbReference>
<protein>
    <submittedName>
        <fullName evidence="4">Gag polyprotein</fullName>
    </submittedName>
</protein>
<proteinExistence type="predicted"/>
<feature type="compositionally biased region" description="Polar residues" evidence="2">
    <location>
        <begin position="1"/>
        <end position="15"/>
    </location>
</feature>
<gene>
    <name evidence="4" type="ORF">FCM35_KLT17317</name>
</gene>
<feature type="region of interest" description="Disordered" evidence="2">
    <location>
        <begin position="203"/>
        <end position="247"/>
    </location>
</feature>
<feature type="region of interest" description="Disordered" evidence="2">
    <location>
        <begin position="464"/>
        <end position="533"/>
    </location>
</feature>
<feature type="region of interest" description="Disordered" evidence="2">
    <location>
        <begin position="808"/>
        <end position="829"/>
    </location>
</feature>
<dbReference type="SMART" id="SM00343">
    <property type="entry name" value="ZnF_C2HC"/>
    <property type="match status" value="2"/>
</dbReference>
<feature type="compositionally biased region" description="Basic and acidic residues" evidence="2">
    <location>
        <begin position="814"/>
        <end position="824"/>
    </location>
</feature>
<evidence type="ECO:0000259" key="3">
    <source>
        <dbReference type="PROSITE" id="PS50158"/>
    </source>
</evidence>
<feature type="compositionally biased region" description="Basic and acidic residues" evidence="2">
    <location>
        <begin position="16"/>
        <end position="29"/>
    </location>
</feature>
<feature type="compositionally biased region" description="Basic and acidic residues" evidence="2">
    <location>
        <begin position="506"/>
        <end position="528"/>
    </location>
</feature>
<comment type="caution">
    <text evidence="4">The sequence shown here is derived from an EMBL/GenBank/DDBJ whole genome shotgun (WGS) entry which is preliminary data.</text>
</comment>
<evidence type="ECO:0000313" key="4">
    <source>
        <dbReference type="EMBL" id="KAF3338480.1"/>
    </source>
</evidence>
<evidence type="ECO:0000256" key="2">
    <source>
        <dbReference type="SAM" id="MobiDB-lite"/>
    </source>
</evidence>
<sequence length="878" mass="97981">MANPKATLQANQKAADSTHPRRETKRPEDESTNQIEEISIHPVPGQPIAKDCFILIGEHPILHLQPRGLNGKLNQDNNEGGQRSQTAYTKEALDAPAPNHIETLDLNPVVQNQHDDSEGWTVVQRKRKNFNSNQFRKTNQPSPLDIHAKKLRQQYKCFKCLVKGHVQAVCANPRRCLHCTESGHIIKNCPILKKGIPKVTHKPNSLYKRQPMDSSQIGNTSNQFKHIPPDNHPKSDQGQPVEPPNNMEELRDWQTMPMNAPGGLWQRRPTSLNVYITPRETLSPANRFLEQSAFIFAGPGHSDPDLKRRIAHYMARHFNRDPKDFAVFTINEDFGDSLLIFPNPEMAEEAINIASFYVGNSITVTLHPYSPHLQMAFNPLCGRARVKLYGVPLQHWNRIDMATLVAGFGYPLRVAPYFTNGNYDYLTMLIACKDPEEVPFNLNLNVNPHEKDIRVELDGWLKHTRAPRTNQGGGSRQIRRDRDGGNRGRGGQSHLGGGNIRNTARRLPEGHRNGGGDRNRDNRLERGNSSEGSNWSRPIFSWIQNLKERLVKAGIVNGTDGSIITNSTHAIKDSPAAAAVGSKMEASQEISKVVTIFDSGAKVCNNSGMLLFNVVIKGPMFSLQPQTAFCGLIFASGELLHGFFEKFMAKPHRKDYTTLQIVQVAANENLIKEVNDFLKKNGPPNLPELGWATGINGEDNGLGLDWEGPPPGFEKPIYLPNQTISHNVTLQLKDVEQGPPPGFEKPIFLSPETGNTHVISHQVNSEQTPDFTVVRSNTPGGNMQVARGRKRKGTGHCLLNSAQVRRSERLKKKLSADKSKESNKKRIGKPKVAINKIKLDYLQSLSPLNKTQAELVVNMAGVELRGGIEEEVNKMVWN</sequence>
<keyword evidence="1" id="KW-0862">Zinc</keyword>
<feature type="domain" description="CCHC-type" evidence="3">
    <location>
        <begin position="174"/>
        <end position="190"/>
    </location>
</feature>
<name>A0A833QYL0_9POAL</name>
<evidence type="ECO:0000313" key="5">
    <source>
        <dbReference type="Proteomes" id="UP000623129"/>
    </source>
</evidence>
<dbReference type="InterPro" id="IPR036875">
    <property type="entry name" value="Znf_CCHC_sf"/>
</dbReference>
<accession>A0A833QYL0</accession>